<sequence length="96" mass="10871">MTEENPLDDLDVPEDPTADLDRTTQTLQVRTEERRYGKQMVIVDGLDSDEEMESLASELKSMLGTGGTVKDGHIEIQGDHESRIRSLLHEKGYQLR</sequence>
<name>A0A897N153_9EURY</name>
<dbReference type="GO" id="GO:0003743">
    <property type="term" value="F:translation initiation factor activity"/>
    <property type="evidence" value="ECO:0007669"/>
    <property type="project" value="UniProtKB-UniRule"/>
</dbReference>
<dbReference type="GO" id="GO:0006417">
    <property type="term" value="P:regulation of translation"/>
    <property type="evidence" value="ECO:0007669"/>
    <property type="project" value="UniProtKB-KW"/>
</dbReference>
<keyword evidence="3 4" id="KW-0648">Protein biosynthesis</keyword>
<dbReference type="EMBL" id="CP064787">
    <property type="protein sequence ID" value="QSG06437.1"/>
    <property type="molecule type" value="Genomic_DNA"/>
</dbReference>
<dbReference type="GO" id="GO:0001731">
    <property type="term" value="P:formation of translation preinitiation complex"/>
    <property type="evidence" value="ECO:0007669"/>
    <property type="project" value="UniProtKB-UniRule"/>
</dbReference>
<dbReference type="InterPro" id="IPR001950">
    <property type="entry name" value="SUI1"/>
</dbReference>
<gene>
    <name evidence="6" type="primary">sui12</name>
    <name evidence="6" type="ORF">HSR121_2106</name>
</gene>
<evidence type="ECO:0000256" key="1">
    <source>
        <dbReference type="ARBA" id="ARBA00005422"/>
    </source>
</evidence>
<keyword evidence="2 4" id="KW-0810">Translation regulation</keyword>
<dbReference type="GeneID" id="68855672"/>
<keyword evidence="6" id="KW-0396">Initiation factor</keyword>
<dbReference type="Pfam" id="PF01253">
    <property type="entry name" value="SUI1"/>
    <property type="match status" value="1"/>
</dbReference>
<proteinExistence type="inferred from homology"/>
<dbReference type="AlphaFoldDB" id="A0A897N153"/>
<evidence type="ECO:0000313" key="6">
    <source>
        <dbReference type="EMBL" id="QSG06437.1"/>
    </source>
</evidence>
<comment type="similarity">
    <text evidence="1 4">Belongs to the SUI1 family.</text>
</comment>
<evidence type="ECO:0000259" key="5">
    <source>
        <dbReference type="PROSITE" id="PS50296"/>
    </source>
</evidence>
<dbReference type="PANTHER" id="PTHR12789:SF0">
    <property type="entry name" value="DENSITY-REGULATED PROTEIN"/>
    <property type="match status" value="1"/>
</dbReference>
<dbReference type="RefSeq" id="WP_229112893.1">
    <property type="nucleotide sequence ID" value="NZ_CP064787.1"/>
</dbReference>
<dbReference type="InterPro" id="IPR036877">
    <property type="entry name" value="SUI1_dom_sf"/>
</dbReference>
<evidence type="ECO:0000256" key="2">
    <source>
        <dbReference type="ARBA" id="ARBA00022845"/>
    </source>
</evidence>
<accession>A0A897N153</accession>
<dbReference type="PANTHER" id="PTHR12789">
    <property type="entry name" value="DENSITY-REGULATED PROTEIN HOMOLOG"/>
    <property type="match status" value="1"/>
</dbReference>
<organism evidence="6 7">
    <name type="scientific">Halapricum desulfuricans</name>
    <dbReference type="NCBI Taxonomy" id="2841257"/>
    <lineage>
        <taxon>Archaea</taxon>
        <taxon>Methanobacteriati</taxon>
        <taxon>Methanobacteriota</taxon>
        <taxon>Stenosarchaea group</taxon>
        <taxon>Halobacteria</taxon>
        <taxon>Halobacteriales</taxon>
        <taxon>Haloarculaceae</taxon>
        <taxon>Halapricum</taxon>
    </lineage>
</organism>
<evidence type="ECO:0000313" key="7">
    <source>
        <dbReference type="Proteomes" id="UP000663525"/>
    </source>
</evidence>
<dbReference type="SUPFAM" id="SSF55159">
    <property type="entry name" value="eIF1-like"/>
    <property type="match status" value="1"/>
</dbReference>
<evidence type="ECO:0000256" key="3">
    <source>
        <dbReference type="ARBA" id="ARBA00022917"/>
    </source>
</evidence>
<dbReference type="PROSITE" id="PS50296">
    <property type="entry name" value="SUI1"/>
    <property type="match status" value="1"/>
</dbReference>
<dbReference type="InterPro" id="IPR005872">
    <property type="entry name" value="SUI1_arc_bac"/>
</dbReference>
<dbReference type="Gene3D" id="3.30.780.10">
    <property type="entry name" value="SUI1-like domain"/>
    <property type="match status" value="1"/>
</dbReference>
<dbReference type="Proteomes" id="UP000663525">
    <property type="component" value="Chromosome"/>
</dbReference>
<protein>
    <recommendedName>
        <fullName evidence="4">Protein translation factor SUI1 homolog</fullName>
    </recommendedName>
</protein>
<dbReference type="PIRSF" id="PIRSF037511">
    <property type="entry name" value="Transl_init_SUI1_pro"/>
    <property type="match status" value="1"/>
</dbReference>
<dbReference type="GO" id="GO:0002188">
    <property type="term" value="P:translation reinitiation"/>
    <property type="evidence" value="ECO:0007669"/>
    <property type="project" value="UniProtKB-UniRule"/>
</dbReference>
<dbReference type="GO" id="GO:0003729">
    <property type="term" value="F:mRNA binding"/>
    <property type="evidence" value="ECO:0007669"/>
    <property type="project" value="TreeGrafter"/>
</dbReference>
<reference evidence="6" key="1">
    <citation type="submission" date="2020-11" db="EMBL/GenBank/DDBJ databases">
        <title>Carbohydrate-dependent, anaerobic sulfur respiration: A novel catabolism in halophilic archaea.</title>
        <authorList>
            <person name="Sorokin D.Y."/>
            <person name="Messina E."/>
            <person name="Smedile F."/>
            <person name="La Cono V."/>
            <person name="Hallsworth J.E."/>
            <person name="Yakimov M.M."/>
        </authorList>
    </citation>
    <scope>NUCLEOTIDE SEQUENCE</scope>
    <source>
        <strain evidence="6">HSR12-1</strain>
    </source>
</reference>
<evidence type="ECO:0000256" key="4">
    <source>
        <dbReference type="PIRNR" id="PIRNR037511"/>
    </source>
</evidence>
<dbReference type="InterPro" id="IPR050318">
    <property type="entry name" value="DENR/SUI1_TIF"/>
</dbReference>
<feature type="domain" description="SUI1" evidence="5">
    <location>
        <begin position="27"/>
        <end position="92"/>
    </location>
</feature>
<dbReference type="CDD" id="cd11567">
    <property type="entry name" value="YciH_like"/>
    <property type="match status" value="1"/>
</dbReference>